<evidence type="ECO:0000313" key="4">
    <source>
        <dbReference type="EMBL" id="CAB4943681.1"/>
    </source>
</evidence>
<dbReference type="EMBL" id="CAEMXZ010000015">
    <property type="protein sequence ID" value="CAB4322784.1"/>
    <property type="molecule type" value="Genomic_DNA"/>
</dbReference>
<keyword evidence="1" id="KW-0472">Membrane</keyword>
<dbReference type="SMART" id="SM00014">
    <property type="entry name" value="acidPPc"/>
    <property type="match status" value="1"/>
</dbReference>
<feature type="domain" description="Phosphatidic acid phosphatase type 2/haloperoxidase" evidence="2">
    <location>
        <begin position="107"/>
        <end position="220"/>
    </location>
</feature>
<feature type="transmembrane region" description="Helical" evidence="1">
    <location>
        <begin position="63"/>
        <end position="89"/>
    </location>
</feature>
<accession>A0A6J7JM27</accession>
<dbReference type="Pfam" id="PF01569">
    <property type="entry name" value="PAP2"/>
    <property type="match status" value="1"/>
</dbReference>
<proteinExistence type="predicted"/>
<feature type="transmembrane region" description="Helical" evidence="1">
    <location>
        <begin position="101"/>
        <end position="121"/>
    </location>
</feature>
<sequence>MRGGGRSVSEQQRQAILATAFIIGLSLFALCLLLALGSGVAGPLDRNVLTFVITHRGKLVTDVAASFVALGEIVPLLTICALWGAVVLVPDRPSDSWGRKLRLLDAAVPVLSLLSTALVVWPTKVLLDRVGPAEVLYGRVRQPLAFPSGHAAMSATVLFSVAFVLTADEKTSPRLRMFIIGLAMSLSLLASYATVAFAMHWPTDALGGTAVGVAMAAVVLWSADQVRRRSVVASSSEP</sequence>
<dbReference type="EMBL" id="CAFBNC010000078">
    <property type="protein sequence ID" value="CAB4943681.1"/>
    <property type="molecule type" value="Genomic_DNA"/>
</dbReference>
<organism evidence="4">
    <name type="scientific">freshwater metagenome</name>
    <dbReference type="NCBI Taxonomy" id="449393"/>
    <lineage>
        <taxon>unclassified sequences</taxon>
        <taxon>metagenomes</taxon>
        <taxon>ecological metagenomes</taxon>
    </lineage>
</organism>
<protein>
    <submittedName>
        <fullName evidence="4">Unannotated protein</fullName>
    </submittedName>
</protein>
<feature type="transmembrane region" description="Helical" evidence="1">
    <location>
        <begin position="144"/>
        <end position="165"/>
    </location>
</feature>
<gene>
    <name evidence="3" type="ORF">UFOPK1392_00521</name>
    <name evidence="4" type="ORF">UFOPK3733_01447</name>
</gene>
<feature type="transmembrane region" description="Helical" evidence="1">
    <location>
        <begin position="177"/>
        <end position="199"/>
    </location>
</feature>
<evidence type="ECO:0000259" key="2">
    <source>
        <dbReference type="SMART" id="SM00014"/>
    </source>
</evidence>
<dbReference type="AlphaFoldDB" id="A0A6J7JM27"/>
<dbReference type="SUPFAM" id="SSF48317">
    <property type="entry name" value="Acid phosphatase/Vanadium-dependent haloperoxidase"/>
    <property type="match status" value="1"/>
</dbReference>
<reference evidence="4" key="1">
    <citation type="submission" date="2020-05" db="EMBL/GenBank/DDBJ databases">
        <authorList>
            <person name="Chiriac C."/>
            <person name="Salcher M."/>
            <person name="Ghai R."/>
            <person name="Kavagutti S V."/>
        </authorList>
    </citation>
    <scope>NUCLEOTIDE SEQUENCE</scope>
</reference>
<dbReference type="Gene3D" id="1.20.144.10">
    <property type="entry name" value="Phosphatidic acid phosphatase type 2/haloperoxidase"/>
    <property type="match status" value="1"/>
</dbReference>
<evidence type="ECO:0000313" key="3">
    <source>
        <dbReference type="EMBL" id="CAB4322784.1"/>
    </source>
</evidence>
<name>A0A6J7JM27_9ZZZZ</name>
<feature type="transmembrane region" description="Helical" evidence="1">
    <location>
        <begin position="205"/>
        <end position="223"/>
    </location>
</feature>
<keyword evidence="1" id="KW-1133">Transmembrane helix</keyword>
<dbReference type="InterPro" id="IPR036938">
    <property type="entry name" value="PAP2/HPO_sf"/>
</dbReference>
<keyword evidence="1" id="KW-0812">Transmembrane</keyword>
<dbReference type="InterPro" id="IPR000326">
    <property type="entry name" value="PAP2/HPO"/>
</dbReference>
<evidence type="ECO:0000256" key="1">
    <source>
        <dbReference type="SAM" id="Phobius"/>
    </source>
</evidence>